<dbReference type="CDD" id="cd03408">
    <property type="entry name" value="SPFH_like_u1"/>
    <property type="match status" value="1"/>
</dbReference>
<name>A0A930UA76_9FLAO</name>
<sequence>MAIIDVLKYDGPNNVLAWKWRPKIVSKRDEELRLGTQLIVNQSQQAIFIKGGQILDIFESGTHTLSTQNLPILSKLIGLAFGGQSPFKAEVYFINKAIAMDTKFGLIPFNMLEPNFRVPIPITSRGSFAIKVTDVKTFINQIIGTVPDFEVNKLTQFFRGIITENVKTAITKISKERNLNPLELESIVSEVSDTVKGIISDALSIYGLHLEFFNIEAIPVVDEDPRVKKIVEDFHRLMSQDMEERMRLKRRGENLEVYKIERTFDTTEKAAENIGGGVGGEGGILGTVVGLGMAMPIANTMGNLMTNATKNIQQNSENNIIVNKDEILKLLRELGELKIAGILTEEEFTEKKKELLSKL</sequence>
<comment type="caution">
    <text evidence="2">The sequence shown here is derived from an EMBL/GenBank/DDBJ whole genome shotgun (WGS) entry which is preliminary data.</text>
</comment>
<evidence type="ECO:0000313" key="2">
    <source>
        <dbReference type="EMBL" id="MBF2708335.1"/>
    </source>
</evidence>
<accession>A0A930UA76</accession>
<dbReference type="InterPro" id="IPR033880">
    <property type="entry name" value="SPFH_YdjI"/>
</dbReference>
<dbReference type="PANTHER" id="PTHR37826">
    <property type="entry name" value="FLOTILLIN BAND_7_5 DOMAIN PROTEIN"/>
    <property type="match status" value="1"/>
</dbReference>
<dbReference type="AlphaFoldDB" id="A0A930UA76"/>
<dbReference type="PANTHER" id="PTHR37826:SF2">
    <property type="entry name" value="ZINC-RIBBON DOMAIN-CONTAINING PROTEIN"/>
    <property type="match status" value="1"/>
</dbReference>
<dbReference type="Proteomes" id="UP000646211">
    <property type="component" value="Unassembled WGS sequence"/>
</dbReference>
<gene>
    <name evidence="2" type="ORF">IR213_07000</name>
</gene>
<dbReference type="Pfam" id="PF13421">
    <property type="entry name" value="Band_7_1"/>
    <property type="match status" value="1"/>
</dbReference>
<evidence type="ECO:0000259" key="1">
    <source>
        <dbReference type="Pfam" id="PF13421"/>
    </source>
</evidence>
<reference evidence="2" key="1">
    <citation type="submission" date="2020-11" db="EMBL/GenBank/DDBJ databases">
        <title>Genome of Flavobacterium soyangense.</title>
        <authorList>
            <person name="Liu Q."/>
            <person name="Xin Y.-H."/>
        </authorList>
    </citation>
    <scope>NUCLEOTIDE SEQUENCE</scope>
    <source>
        <strain evidence="2">CGMCC 1.13493</strain>
    </source>
</reference>
<proteinExistence type="predicted"/>
<protein>
    <submittedName>
        <fullName evidence="2">SPFH domain-containing protein</fullName>
    </submittedName>
</protein>
<dbReference type="RefSeq" id="WP_194311593.1">
    <property type="nucleotide sequence ID" value="NZ_JADHEC010000011.1"/>
</dbReference>
<dbReference type="EMBL" id="JADHEC010000011">
    <property type="protein sequence ID" value="MBF2708335.1"/>
    <property type="molecule type" value="Genomic_DNA"/>
</dbReference>
<keyword evidence="3" id="KW-1185">Reference proteome</keyword>
<evidence type="ECO:0000313" key="3">
    <source>
        <dbReference type="Proteomes" id="UP000646211"/>
    </source>
</evidence>
<organism evidence="2 3">
    <name type="scientific">Flavobacterium soyangense</name>
    <dbReference type="NCBI Taxonomy" id="2023265"/>
    <lineage>
        <taxon>Bacteria</taxon>
        <taxon>Pseudomonadati</taxon>
        <taxon>Bacteroidota</taxon>
        <taxon>Flavobacteriia</taxon>
        <taxon>Flavobacteriales</taxon>
        <taxon>Flavobacteriaceae</taxon>
        <taxon>Flavobacterium</taxon>
    </lineage>
</organism>
<feature type="domain" description="SPFH" evidence="1">
    <location>
        <begin position="27"/>
        <end position="223"/>
    </location>
</feature>